<dbReference type="SUPFAM" id="SSF53927">
    <property type="entry name" value="Cytidine deaminase-like"/>
    <property type="match status" value="1"/>
</dbReference>
<dbReference type="Gene3D" id="3.40.140.10">
    <property type="entry name" value="Cytidine Deaminase, domain 2"/>
    <property type="match status" value="1"/>
</dbReference>
<comment type="caution">
    <text evidence="3">Lacks conserved residue(s) required for the propagation of feature annotation.</text>
</comment>
<dbReference type="GO" id="GO:0097163">
    <property type="term" value="F:sulfur carrier activity"/>
    <property type="evidence" value="ECO:0007669"/>
    <property type="project" value="UniProtKB-UniRule"/>
</dbReference>
<dbReference type="Pfam" id="PF02634">
    <property type="entry name" value="FdhD-NarQ"/>
    <property type="match status" value="1"/>
</dbReference>
<dbReference type="GO" id="GO:0006777">
    <property type="term" value="P:Mo-molybdopterin cofactor biosynthetic process"/>
    <property type="evidence" value="ECO:0007669"/>
    <property type="project" value="UniProtKB-UniRule"/>
</dbReference>
<dbReference type="STRING" id="476281.ICMP_022"/>
<comment type="subcellular location">
    <subcellularLocation>
        <location evidence="3">Cytoplasm</location>
    </subcellularLocation>
</comment>
<comment type="function">
    <text evidence="3">Required for formate dehydrogenase (FDH) activity. Acts as a sulfur carrier protein that transfers sulfur from IscS to the molybdenum cofactor prior to its insertion into FDH.</text>
</comment>
<keyword evidence="5" id="KW-1185">Reference proteome</keyword>
<dbReference type="RefSeq" id="WP_084121295.1">
    <property type="nucleotide sequence ID" value="NZ_AP010872.1"/>
</dbReference>
<keyword evidence="2 3" id="KW-0501">Molybdenum cofactor biosynthesis</keyword>
<evidence type="ECO:0000313" key="4">
    <source>
        <dbReference type="EMBL" id="BAH82895.1"/>
    </source>
</evidence>
<dbReference type="GO" id="GO:0016783">
    <property type="term" value="F:sulfurtransferase activity"/>
    <property type="evidence" value="ECO:0007669"/>
    <property type="project" value="InterPro"/>
</dbReference>
<dbReference type="PANTHER" id="PTHR30592:SF1">
    <property type="entry name" value="SULFUR CARRIER PROTEIN FDHD"/>
    <property type="match status" value="1"/>
</dbReference>
<dbReference type="AlphaFoldDB" id="C5WC39"/>
<dbReference type="InterPro" id="IPR003786">
    <property type="entry name" value="FdhD"/>
</dbReference>
<reference evidence="4 5" key="1">
    <citation type="journal article" date="2011" name="Genome Biol. Evol.">
        <title>Reductive evolution of bacterial genome in insect gut environment.</title>
        <authorList>
            <person name="Nikoh N."/>
            <person name="Hosokawa T."/>
            <person name="Ohshima K."/>
            <person name="Hattori M."/>
            <person name="Fukatsu T."/>
        </authorList>
    </citation>
    <scope>NUCLEOTIDE SEQUENCE [LARGE SCALE GENOMIC DNA]</scope>
    <source>
        <strain evidence="4 5">Mpkobe</strain>
    </source>
</reference>
<dbReference type="EMBL" id="AP010872">
    <property type="protein sequence ID" value="BAH82895.1"/>
    <property type="molecule type" value="Genomic_DNA"/>
</dbReference>
<evidence type="ECO:0000256" key="2">
    <source>
        <dbReference type="ARBA" id="ARBA00023150"/>
    </source>
</evidence>
<name>C5WC39_9ENTR</name>
<comment type="similarity">
    <text evidence="3">Belongs to the FdhD family.</text>
</comment>
<protein>
    <recommendedName>
        <fullName evidence="3">Sulfur carrier protein FdhD</fullName>
    </recommendedName>
</protein>
<evidence type="ECO:0000313" key="5">
    <source>
        <dbReference type="Proteomes" id="UP000061704"/>
    </source>
</evidence>
<accession>C5WC39</accession>
<dbReference type="Gene3D" id="3.10.20.10">
    <property type="match status" value="1"/>
</dbReference>
<evidence type="ECO:0000256" key="3">
    <source>
        <dbReference type="HAMAP-Rule" id="MF_00187"/>
    </source>
</evidence>
<dbReference type="KEGG" id="icp:ICMP_022"/>
<dbReference type="HOGENOM" id="CLU_056887_2_0_6"/>
<organism evidence="4 5">
    <name type="scientific">Candidatus Ishikawaella capsulata Mpkobe</name>
    <dbReference type="NCBI Taxonomy" id="476281"/>
    <lineage>
        <taxon>Bacteria</taxon>
        <taxon>Pseudomonadati</taxon>
        <taxon>Pseudomonadota</taxon>
        <taxon>Gammaproteobacteria</taxon>
        <taxon>Enterobacterales</taxon>
        <taxon>Enterobacteriaceae</taxon>
        <taxon>Candidatus Ishikawella</taxon>
    </lineage>
</organism>
<dbReference type="InterPro" id="IPR016193">
    <property type="entry name" value="Cytidine_deaminase-like"/>
</dbReference>
<proteinExistence type="inferred from homology"/>
<feature type="active site" description="Cysteine persulfide intermediate" evidence="3">
    <location>
        <position position="113"/>
    </location>
</feature>
<dbReference type="HAMAP" id="MF_00187">
    <property type="entry name" value="FdhD"/>
    <property type="match status" value="1"/>
</dbReference>
<evidence type="ECO:0000256" key="1">
    <source>
        <dbReference type="ARBA" id="ARBA00022490"/>
    </source>
</evidence>
<keyword evidence="1 3" id="KW-0963">Cytoplasm</keyword>
<dbReference type="GO" id="GO:0005737">
    <property type="term" value="C:cytoplasm"/>
    <property type="evidence" value="ECO:0007669"/>
    <property type="project" value="UniProtKB-SubCell"/>
</dbReference>
<dbReference type="PANTHER" id="PTHR30592">
    <property type="entry name" value="FORMATE DEHYDROGENASE"/>
    <property type="match status" value="1"/>
</dbReference>
<dbReference type="Proteomes" id="UP000061704">
    <property type="component" value="Chromosome"/>
</dbReference>
<dbReference type="OrthoDB" id="3197277at2"/>
<dbReference type="NCBIfam" id="TIGR00129">
    <property type="entry name" value="fdhD_narQ"/>
    <property type="match status" value="1"/>
</dbReference>
<sequence length="269" mass="30497">MNHTNNISVIYKEQIWNRRNLKKSVSDWLADEMPVALVYNGVAHTVIMVLPKDLKNLAIGFSLSEGIIEIPQDIYDIEILFHDNGIEIRIEISSRRFLILQNRRRTMIGRTSCGICGIEKLEHFNQRLKPLSFNVTFNLENLDLALDEIKIFQPIGILSGCTHIAAWILLDGSILSAFEDVGRHVAIDKLLGYRSQQSKLLWQQGAILISSRASYEIVQKSIICGVEILFTISAATRMAVKLAKQYNLTLVGFNKIGFSTIYTHPNRLI</sequence>
<dbReference type="PIRSF" id="PIRSF015626">
    <property type="entry name" value="FdhD"/>
    <property type="match status" value="1"/>
</dbReference>
<gene>
    <name evidence="3 4" type="primary">fdhD</name>
    <name evidence="4" type="ORF">ICMP_022</name>
</gene>